<dbReference type="SUPFAM" id="SSF49599">
    <property type="entry name" value="TRAF domain-like"/>
    <property type="match status" value="2"/>
</dbReference>
<dbReference type="AGR" id="WB:WBGene00015829"/>
<dbReference type="GeneID" id="182659"/>
<protein>
    <submittedName>
        <fullName evidence="2">MATH domain-containing protein</fullName>
    </submittedName>
</protein>
<dbReference type="InterPro" id="IPR002083">
    <property type="entry name" value="MATH/TRAF_dom"/>
</dbReference>
<feature type="domain" description="MATH" evidence="1">
    <location>
        <begin position="141"/>
        <end position="258"/>
    </location>
</feature>
<dbReference type="PhylomeDB" id="O16551"/>
<sequence>MFNSFKEFRINETVKNISRFVDDESYFTDTEERFNIPWRIEIKKKDGNFELFLKCQKEECENRKWSIETEYTLKLVSQNGKCLMKNNKYTFENQLGRGWEFVSWKELESEYVVDDSIVVEAHVKIVKMTDSPYAEDTNQKTFLLNHTVKNVLSIKEGGKYSTKTEKRFNIPWRLEIKRQNGFFGLYLQCDKKLCKRRSWTIEVKDDLRLLSQNGQSLNLTSTSIFEEPSGYGYGKLIRWDDMLEKYMVNDSIIIEARVKITKTIGCEDETSIDDLDDEFSDCVINVGGKNYSVKRQ</sequence>
<dbReference type="RefSeq" id="NP_494101.2">
    <property type="nucleotide sequence ID" value="NM_061700.3"/>
</dbReference>
<dbReference type="CTD" id="182659"/>
<evidence type="ECO:0000313" key="3">
    <source>
        <dbReference type="Proteomes" id="UP000001940"/>
    </source>
</evidence>
<dbReference type="FunCoup" id="O16551">
    <property type="interactions" value="19"/>
</dbReference>
<dbReference type="EMBL" id="BX284602">
    <property type="protein sequence ID" value="CCD64669.1"/>
    <property type="molecule type" value="Genomic_DNA"/>
</dbReference>
<dbReference type="KEGG" id="cel:CELE_C16C4.5"/>
<evidence type="ECO:0000313" key="4">
    <source>
        <dbReference type="WormBase" id="C16C4.5"/>
    </source>
</evidence>
<dbReference type="Proteomes" id="UP000001940">
    <property type="component" value="Chromosome II"/>
</dbReference>
<evidence type="ECO:0000259" key="1">
    <source>
        <dbReference type="PROSITE" id="PS50144"/>
    </source>
</evidence>
<dbReference type="SMART" id="SM00061">
    <property type="entry name" value="MATH"/>
    <property type="match status" value="2"/>
</dbReference>
<keyword evidence="3" id="KW-1185">Reference proteome</keyword>
<dbReference type="PROSITE" id="PS50144">
    <property type="entry name" value="MATH"/>
    <property type="match status" value="2"/>
</dbReference>
<dbReference type="CDD" id="cd00121">
    <property type="entry name" value="MATH"/>
    <property type="match status" value="2"/>
</dbReference>
<dbReference type="PANTHER" id="PTHR46308">
    <property type="entry name" value="MATH (MEPRIN-ASSOCIATED TRAF HOMOLOGY) DOMAIN CONTAINING"/>
    <property type="match status" value="1"/>
</dbReference>
<dbReference type="PaxDb" id="6239-C16C4.5"/>
<dbReference type="PANTHER" id="PTHR46308:SF1">
    <property type="entry name" value="MATH DOMAIN-CONTAINING PROTEIN"/>
    <property type="match status" value="1"/>
</dbReference>
<gene>
    <name evidence="2 4" type="primary">math-15</name>
    <name evidence="4" type="ORF">C16C4.5</name>
    <name evidence="2" type="ORF">CELE_C16C4.5</name>
</gene>
<dbReference type="HOGENOM" id="CLU_086152_0_0_1"/>
<dbReference type="SMR" id="O16551"/>
<dbReference type="Gene3D" id="2.60.210.10">
    <property type="entry name" value="Apoptosis, Tumor Necrosis Factor Receptor Associated Protein 2, Chain A"/>
    <property type="match status" value="2"/>
</dbReference>
<dbReference type="WormBase" id="C16C4.5">
    <property type="protein sequence ID" value="CE39474"/>
    <property type="gene ID" value="WBGene00015829"/>
    <property type="gene designation" value="math-15"/>
</dbReference>
<evidence type="ECO:0000313" key="2">
    <source>
        <dbReference type="EMBL" id="CCD64669.1"/>
    </source>
</evidence>
<dbReference type="UCSC" id="C16C4.5">
    <property type="organism name" value="c. elegans"/>
</dbReference>
<feature type="domain" description="MATH" evidence="1">
    <location>
        <begin position="7"/>
        <end position="123"/>
    </location>
</feature>
<dbReference type="InterPro" id="IPR008974">
    <property type="entry name" value="TRAF-like"/>
</dbReference>
<reference evidence="2 3" key="1">
    <citation type="journal article" date="1998" name="Science">
        <title>Genome sequence of the nematode C. elegans: a platform for investigating biology.</title>
        <authorList>
            <consortium name="The C. elegans sequencing consortium"/>
            <person name="Sulson J.E."/>
            <person name="Waterston R."/>
        </authorList>
    </citation>
    <scope>NUCLEOTIDE SEQUENCE [LARGE SCALE GENOMIC DNA]</scope>
    <source>
        <strain evidence="2 3">Bristol N2</strain>
    </source>
</reference>
<name>O16551_CAEEL</name>
<organism evidence="2 3">
    <name type="scientific">Caenorhabditis elegans</name>
    <dbReference type="NCBI Taxonomy" id="6239"/>
    <lineage>
        <taxon>Eukaryota</taxon>
        <taxon>Metazoa</taxon>
        <taxon>Ecdysozoa</taxon>
        <taxon>Nematoda</taxon>
        <taxon>Chromadorea</taxon>
        <taxon>Rhabditida</taxon>
        <taxon>Rhabditina</taxon>
        <taxon>Rhabditomorpha</taxon>
        <taxon>Rhabditoidea</taxon>
        <taxon>Rhabditidae</taxon>
        <taxon>Peloderinae</taxon>
        <taxon>Caenorhabditis</taxon>
    </lineage>
</organism>
<dbReference type="Bgee" id="WBGene00015829">
    <property type="expression patterns" value="Expressed in larva and 1 other cell type or tissue"/>
</dbReference>
<proteinExistence type="predicted"/>
<dbReference type="AlphaFoldDB" id="O16551"/>
<dbReference type="PIR" id="T31934">
    <property type="entry name" value="T31934"/>
</dbReference>
<dbReference type="Pfam" id="PF00917">
    <property type="entry name" value="MATH"/>
    <property type="match status" value="2"/>
</dbReference>
<dbReference type="InParanoid" id="O16551"/>
<dbReference type="STRING" id="6239.C16C4.5.1"/>
<accession>O16551</accession>